<organism evidence="2 3">
    <name type="scientific">Galerina marginata (strain CBS 339.88)</name>
    <dbReference type="NCBI Taxonomy" id="685588"/>
    <lineage>
        <taxon>Eukaryota</taxon>
        <taxon>Fungi</taxon>
        <taxon>Dikarya</taxon>
        <taxon>Basidiomycota</taxon>
        <taxon>Agaricomycotina</taxon>
        <taxon>Agaricomycetes</taxon>
        <taxon>Agaricomycetidae</taxon>
        <taxon>Agaricales</taxon>
        <taxon>Agaricineae</taxon>
        <taxon>Strophariaceae</taxon>
        <taxon>Galerina</taxon>
    </lineage>
</organism>
<feature type="region of interest" description="Disordered" evidence="1">
    <location>
        <begin position="81"/>
        <end position="100"/>
    </location>
</feature>
<dbReference type="STRING" id="685588.A0A067T844"/>
<dbReference type="Proteomes" id="UP000027222">
    <property type="component" value="Unassembled WGS sequence"/>
</dbReference>
<feature type="compositionally biased region" description="Low complexity" evidence="1">
    <location>
        <begin position="464"/>
        <end position="475"/>
    </location>
</feature>
<dbReference type="OrthoDB" id="3037331at2759"/>
<name>A0A067T844_GALM3</name>
<dbReference type="HOGENOM" id="CLU_444838_0_0_1"/>
<dbReference type="AlphaFoldDB" id="A0A067T844"/>
<dbReference type="EMBL" id="KL142374">
    <property type="protein sequence ID" value="KDR78507.1"/>
    <property type="molecule type" value="Genomic_DNA"/>
</dbReference>
<proteinExistence type="predicted"/>
<sequence>MPTKEKFPNDMAAWIQSTYPEFDSKLGINKARVAGQPGPEDDEDLLKWTKDKLKDFETEFKTDLNQVKDWRERFDRKFRNRKYVLNGKGKPPPPSPPPPLPVLVLQEPSTTITGRKLFEQSNTATFSDEATQRRIALGQSSQTHAGHWQAIASAAWKALSDEKKEEWEEKSRLANGAKDMTGNIYRNQENLAFSIYNTLRSTIGTGPHQIGSAAYHVLYGYRDANDALRMGTLQVTDDGFVGGDFDMYCTDYRSSVLRSWNEYCESAVRLNLSFDYGKLFSVNSTTGFYVLPKFNEEDGKISDLRLTLKAFLEVSWEHVWPRSFEMPGLPWSEFIECPEDYFHPLFGFDHTISILRPHDMSNNDLRNLSAAIFDFQNDPETNLFPIFRSRTAISNTLDRLAAQREVEDVAAQDPEEVFHRAGSRSQSPRPPLPSLETGCPSADALTQPGGSNTTTSSALPMSPPSGSSYDSSLVSFQPPPLSPACADPSSHHLNSLVEPSLRTALSTAATVVGDVSGFVPDAEFATQSSPTPEATQSPSACPVIALQAPRPPTKRKRVAIAEETPEDLPKRVPKLTKKIRGKNFDEDDEKKAGGSSKKTKASKRPRKRIQGGGK</sequence>
<feature type="region of interest" description="Disordered" evidence="1">
    <location>
        <begin position="523"/>
        <end position="614"/>
    </location>
</feature>
<feature type="compositionally biased region" description="Pro residues" evidence="1">
    <location>
        <begin position="90"/>
        <end position="100"/>
    </location>
</feature>
<keyword evidence="3" id="KW-1185">Reference proteome</keyword>
<gene>
    <name evidence="2" type="ORF">GALMADRAFT_209001</name>
</gene>
<feature type="region of interest" description="Disordered" evidence="1">
    <location>
        <begin position="417"/>
        <end position="492"/>
    </location>
</feature>
<protein>
    <recommendedName>
        <fullName evidence="4">HMG box domain-containing protein</fullName>
    </recommendedName>
</protein>
<feature type="compositionally biased region" description="Basic residues" evidence="1">
    <location>
        <begin position="571"/>
        <end position="581"/>
    </location>
</feature>
<evidence type="ECO:0000313" key="2">
    <source>
        <dbReference type="EMBL" id="KDR78507.1"/>
    </source>
</evidence>
<evidence type="ECO:0008006" key="4">
    <source>
        <dbReference type="Google" id="ProtNLM"/>
    </source>
</evidence>
<evidence type="ECO:0000256" key="1">
    <source>
        <dbReference type="SAM" id="MobiDB-lite"/>
    </source>
</evidence>
<feature type="compositionally biased region" description="Basic residues" evidence="1">
    <location>
        <begin position="597"/>
        <end position="614"/>
    </location>
</feature>
<feature type="compositionally biased region" description="Polar residues" evidence="1">
    <location>
        <begin position="448"/>
        <end position="459"/>
    </location>
</feature>
<feature type="compositionally biased region" description="Polar residues" evidence="1">
    <location>
        <begin position="525"/>
        <end position="539"/>
    </location>
</feature>
<evidence type="ECO:0000313" key="3">
    <source>
        <dbReference type="Proteomes" id="UP000027222"/>
    </source>
</evidence>
<accession>A0A067T844</accession>
<reference evidence="3" key="1">
    <citation type="journal article" date="2014" name="Proc. Natl. Acad. Sci. U.S.A.">
        <title>Extensive sampling of basidiomycete genomes demonstrates inadequacy of the white-rot/brown-rot paradigm for wood decay fungi.</title>
        <authorList>
            <person name="Riley R."/>
            <person name="Salamov A.A."/>
            <person name="Brown D.W."/>
            <person name="Nagy L.G."/>
            <person name="Floudas D."/>
            <person name="Held B.W."/>
            <person name="Levasseur A."/>
            <person name="Lombard V."/>
            <person name="Morin E."/>
            <person name="Otillar R."/>
            <person name="Lindquist E.A."/>
            <person name="Sun H."/>
            <person name="LaButti K.M."/>
            <person name="Schmutz J."/>
            <person name="Jabbour D."/>
            <person name="Luo H."/>
            <person name="Baker S.E."/>
            <person name="Pisabarro A.G."/>
            <person name="Walton J.D."/>
            <person name="Blanchette R.A."/>
            <person name="Henrissat B."/>
            <person name="Martin F."/>
            <person name="Cullen D."/>
            <person name="Hibbett D.S."/>
            <person name="Grigoriev I.V."/>
        </authorList>
    </citation>
    <scope>NUCLEOTIDE SEQUENCE [LARGE SCALE GENOMIC DNA]</scope>
    <source>
        <strain evidence="3">CBS 339.88</strain>
    </source>
</reference>